<keyword evidence="6 10" id="KW-0812">Transmembrane</keyword>
<evidence type="ECO:0000256" key="2">
    <source>
        <dbReference type="ARBA" id="ARBA00004127"/>
    </source>
</evidence>
<dbReference type="EC" id="2.3.2.27" evidence="4"/>
<evidence type="ECO:0000256" key="1">
    <source>
        <dbReference type="ARBA" id="ARBA00000900"/>
    </source>
</evidence>
<evidence type="ECO:0000256" key="9">
    <source>
        <dbReference type="ARBA" id="ARBA00023136"/>
    </source>
</evidence>
<evidence type="ECO:0000256" key="6">
    <source>
        <dbReference type="ARBA" id="ARBA00022692"/>
    </source>
</evidence>
<dbReference type="Proteomes" id="UP000265515">
    <property type="component" value="Unassembled WGS sequence"/>
</dbReference>
<dbReference type="AlphaFoldDB" id="A0A388L7X8"/>
<feature type="domain" description="SWEET-like" evidence="11">
    <location>
        <begin position="374"/>
        <end position="621"/>
    </location>
</feature>
<dbReference type="Gramene" id="GBG78415">
    <property type="protein sequence ID" value="GBG78415"/>
    <property type="gene ID" value="CBR_g26443"/>
</dbReference>
<comment type="subcellular location">
    <subcellularLocation>
        <location evidence="2">Endomembrane system</location>
        <topology evidence="2">Multi-pass membrane protein</topology>
    </subcellularLocation>
</comment>
<keyword evidence="8 10" id="KW-1133">Transmembrane helix</keyword>
<keyword evidence="13" id="KW-1185">Reference proteome</keyword>
<dbReference type="EMBL" id="BFEA01000294">
    <property type="protein sequence ID" value="GBG78415.1"/>
    <property type="molecule type" value="Genomic_DNA"/>
</dbReference>
<keyword evidence="7" id="KW-0833">Ubl conjugation pathway</keyword>
<keyword evidence="5" id="KW-0808">Transferase</keyword>
<evidence type="ECO:0000256" key="4">
    <source>
        <dbReference type="ARBA" id="ARBA00012483"/>
    </source>
</evidence>
<evidence type="ECO:0000313" key="12">
    <source>
        <dbReference type="EMBL" id="GBG78415.1"/>
    </source>
</evidence>
<proteinExistence type="predicted"/>
<accession>A0A388L7X8</accession>
<evidence type="ECO:0000256" key="8">
    <source>
        <dbReference type="ARBA" id="ARBA00022989"/>
    </source>
</evidence>
<evidence type="ECO:0000256" key="3">
    <source>
        <dbReference type="ARBA" id="ARBA00004906"/>
    </source>
</evidence>
<evidence type="ECO:0000256" key="5">
    <source>
        <dbReference type="ARBA" id="ARBA00022679"/>
    </source>
</evidence>
<protein>
    <recommendedName>
        <fullName evidence="4">RING-type E3 ubiquitin transferase</fullName>
        <ecNumber evidence="4">2.3.2.27</ecNumber>
    </recommendedName>
</protein>
<evidence type="ECO:0000259" key="11">
    <source>
        <dbReference type="Pfam" id="PF11145"/>
    </source>
</evidence>
<dbReference type="OrthoDB" id="607498at2759"/>
<comment type="catalytic activity">
    <reaction evidence="1">
        <text>S-ubiquitinyl-[E2 ubiquitin-conjugating enzyme]-L-cysteine + [acceptor protein]-L-lysine = [E2 ubiquitin-conjugating enzyme]-L-cysteine + N(6)-ubiquitinyl-[acceptor protein]-L-lysine.</text>
        <dbReference type="EC" id="2.3.2.27"/>
    </reaction>
</comment>
<comment type="caution">
    <text evidence="12">The sequence shown here is derived from an EMBL/GenBank/DDBJ whole genome shotgun (WGS) entry which is preliminary data.</text>
</comment>
<feature type="transmembrane region" description="Helical" evidence="10">
    <location>
        <begin position="502"/>
        <end position="527"/>
    </location>
</feature>
<dbReference type="GO" id="GO:0012505">
    <property type="term" value="C:endomembrane system"/>
    <property type="evidence" value="ECO:0007669"/>
    <property type="project" value="UniProtKB-SubCell"/>
</dbReference>
<sequence length="649" mass="74090">MVRGTRGSCNGAVHSLQARFQESISQRRVRLWLLAWMFSMQMLSSQVMVTCGYSDTASAHTGRMGVMPFVTVSDNSSGSLGIDTSPWNHHSYKYTMNKSVEYNCKHSMNDSDTIIEKKHGSIPSQYDTVRGSWFLSRGLTRHGKNFLNSTSGRVHFTLLDFFEHPPEGGPSRVSIRFDLRPMSLPRGYDASAFVNVEGVYSDKLGELCLVGCSRAFYFAFLPESNFIGGNFIGGGLPVDYVVAEEDNSTVVPTLASDPSPYSETRQEENITSRYSPSWYNEVRENENVTFWYHPDNYYWQTIDCRPEDCEVKVDLKLAQAKIGWRWRLQGSITSLCAWNHSFYSEPISLDLEVVTQQEYHNLEILREHTESMGLIIELLSTLFQLLYMTFRPEQVPWISITMVVLHVGVRCYRWFQNVLPPFMWDDVVGSSSTVSSSYIPFDYWMTSPFPLTLELCLMTFLAAFAALILKARRQLDKAKPRGNGEETAVVFRQQASPTEWPVLLVCVLLYGGAALVAWTLFDMYLLLDLMRDYYLLPQVLANAIWDSRGQRPLHFIYTIGSTLSPFSQLLFGYHYRKTIAYDGEAPAEFGLFCNLTGMIMLLCLLHSQQSSFGGRWFLPKRWFKQRRAPVTEEEISLVEKGPSREGAFV</sequence>
<dbReference type="PANTHER" id="PTHR33389">
    <property type="entry name" value="FAMILY PROTEIN, PUTATIVE (DUF2921)-RELATED"/>
    <property type="match status" value="1"/>
</dbReference>
<evidence type="ECO:0000313" key="13">
    <source>
        <dbReference type="Proteomes" id="UP000265515"/>
    </source>
</evidence>
<comment type="pathway">
    <text evidence="3">Protein modification; protein ubiquitination.</text>
</comment>
<dbReference type="GO" id="GO:0061630">
    <property type="term" value="F:ubiquitin protein ligase activity"/>
    <property type="evidence" value="ECO:0007669"/>
    <property type="project" value="UniProtKB-EC"/>
</dbReference>
<evidence type="ECO:0000256" key="7">
    <source>
        <dbReference type="ARBA" id="ARBA00022786"/>
    </source>
</evidence>
<dbReference type="PANTHER" id="PTHR33389:SF18">
    <property type="entry name" value="OS01G0677900 PROTEIN"/>
    <property type="match status" value="1"/>
</dbReference>
<reference evidence="12 13" key="1">
    <citation type="journal article" date="2018" name="Cell">
        <title>The Chara Genome: Secondary Complexity and Implications for Plant Terrestrialization.</title>
        <authorList>
            <person name="Nishiyama T."/>
            <person name="Sakayama H."/>
            <person name="Vries J.D."/>
            <person name="Buschmann H."/>
            <person name="Saint-Marcoux D."/>
            <person name="Ullrich K.K."/>
            <person name="Haas F.B."/>
            <person name="Vanderstraeten L."/>
            <person name="Becker D."/>
            <person name="Lang D."/>
            <person name="Vosolsobe S."/>
            <person name="Rombauts S."/>
            <person name="Wilhelmsson P.K.I."/>
            <person name="Janitza P."/>
            <person name="Kern R."/>
            <person name="Heyl A."/>
            <person name="Rumpler F."/>
            <person name="Villalobos L.I.A.C."/>
            <person name="Clay J.M."/>
            <person name="Skokan R."/>
            <person name="Toyoda A."/>
            <person name="Suzuki Y."/>
            <person name="Kagoshima H."/>
            <person name="Schijlen E."/>
            <person name="Tajeshwar N."/>
            <person name="Catarino B."/>
            <person name="Hetherington A.J."/>
            <person name="Saltykova A."/>
            <person name="Bonnot C."/>
            <person name="Breuninger H."/>
            <person name="Symeonidi A."/>
            <person name="Radhakrishnan G.V."/>
            <person name="Van Nieuwerburgh F."/>
            <person name="Deforce D."/>
            <person name="Chang C."/>
            <person name="Karol K.G."/>
            <person name="Hedrich R."/>
            <person name="Ulvskov P."/>
            <person name="Glockner G."/>
            <person name="Delwiche C.F."/>
            <person name="Petrasek J."/>
            <person name="Van de Peer Y."/>
            <person name="Friml J."/>
            <person name="Beilby M."/>
            <person name="Dolan L."/>
            <person name="Kohara Y."/>
            <person name="Sugano S."/>
            <person name="Fujiyama A."/>
            <person name="Delaux P.-M."/>
            <person name="Quint M."/>
            <person name="TheiBen G."/>
            <person name="Hagemann M."/>
            <person name="Harholt J."/>
            <person name="Dunand C."/>
            <person name="Zachgo S."/>
            <person name="Langdale J."/>
            <person name="Maumus F."/>
            <person name="Straeten D.V.D."/>
            <person name="Gould S.B."/>
            <person name="Rensing S.A."/>
        </authorList>
    </citation>
    <scope>NUCLEOTIDE SEQUENCE [LARGE SCALE GENOMIC DNA]</scope>
    <source>
        <strain evidence="12 13">S276</strain>
    </source>
</reference>
<dbReference type="Pfam" id="PF11145">
    <property type="entry name" value="DUF2921"/>
    <property type="match status" value="1"/>
</dbReference>
<dbReference type="InterPro" id="IPR021319">
    <property type="entry name" value="DUF2921"/>
</dbReference>
<organism evidence="12 13">
    <name type="scientific">Chara braunii</name>
    <name type="common">Braun's stonewort</name>
    <dbReference type="NCBI Taxonomy" id="69332"/>
    <lineage>
        <taxon>Eukaryota</taxon>
        <taxon>Viridiplantae</taxon>
        <taxon>Streptophyta</taxon>
        <taxon>Charophyceae</taxon>
        <taxon>Charales</taxon>
        <taxon>Characeae</taxon>
        <taxon>Chara</taxon>
    </lineage>
</organism>
<evidence type="ECO:0000256" key="10">
    <source>
        <dbReference type="SAM" id="Phobius"/>
    </source>
</evidence>
<feature type="transmembrane region" description="Helical" evidence="10">
    <location>
        <begin position="449"/>
        <end position="469"/>
    </location>
</feature>
<keyword evidence="9 10" id="KW-0472">Membrane</keyword>
<gene>
    <name evidence="12" type="ORF">CBR_g26443</name>
</gene>
<name>A0A388L7X8_CHABU</name>